<dbReference type="Gene3D" id="1.10.10.60">
    <property type="entry name" value="Homeodomain-like"/>
    <property type="match status" value="1"/>
</dbReference>
<keyword evidence="2 4" id="KW-0238">DNA-binding</keyword>
<dbReference type="Pfam" id="PF00440">
    <property type="entry name" value="TetR_N"/>
    <property type="match status" value="1"/>
</dbReference>
<dbReference type="SUPFAM" id="SSF46689">
    <property type="entry name" value="Homeodomain-like"/>
    <property type="match status" value="1"/>
</dbReference>
<evidence type="ECO:0000256" key="2">
    <source>
        <dbReference type="ARBA" id="ARBA00023125"/>
    </source>
</evidence>
<accession>A0ABQ3E7U2</accession>
<dbReference type="InterPro" id="IPR009057">
    <property type="entry name" value="Homeodomain-like_sf"/>
</dbReference>
<evidence type="ECO:0000256" key="3">
    <source>
        <dbReference type="ARBA" id="ARBA00023163"/>
    </source>
</evidence>
<gene>
    <name evidence="6" type="primary">tetR</name>
    <name evidence="6" type="ORF">GCM10007094_13110</name>
</gene>
<dbReference type="PROSITE" id="PS50977">
    <property type="entry name" value="HTH_TETR_2"/>
    <property type="match status" value="1"/>
</dbReference>
<feature type="domain" description="HTH tetR-type" evidence="5">
    <location>
        <begin position="9"/>
        <end position="69"/>
    </location>
</feature>
<evidence type="ECO:0000256" key="4">
    <source>
        <dbReference type="PROSITE-ProRule" id="PRU00335"/>
    </source>
</evidence>
<dbReference type="SUPFAM" id="SSF48498">
    <property type="entry name" value="Tetracyclin repressor-like, C-terminal domain"/>
    <property type="match status" value="1"/>
</dbReference>
<dbReference type="PANTHER" id="PTHR47506:SF7">
    <property type="entry name" value="TRANSCRIPTIONAL REGULATORY PROTEIN"/>
    <property type="match status" value="1"/>
</dbReference>
<comment type="caution">
    <text evidence="6">The sequence shown here is derived from an EMBL/GenBank/DDBJ whole genome shotgun (WGS) entry which is preliminary data.</text>
</comment>
<keyword evidence="1" id="KW-0805">Transcription regulation</keyword>
<feature type="DNA-binding region" description="H-T-H motif" evidence="4">
    <location>
        <begin position="32"/>
        <end position="51"/>
    </location>
</feature>
<dbReference type="RefSeq" id="WP_189435967.1">
    <property type="nucleotide sequence ID" value="NZ_BMXE01000002.1"/>
</dbReference>
<keyword evidence="3" id="KW-0804">Transcription</keyword>
<dbReference type="EMBL" id="BMXE01000002">
    <property type="protein sequence ID" value="GHB26289.1"/>
    <property type="molecule type" value="Genomic_DNA"/>
</dbReference>
<keyword evidence="7" id="KW-1185">Reference proteome</keyword>
<proteinExistence type="predicted"/>
<sequence length="179" mass="19458">MRVSRKIAEQNRKNVVETAGQLFREQGYDGIGIADLMKAAGMTHGGFYKQFTGKSDLVAEATEAALKENKDRWEHSISGATGDPIKAVQKWYLSEQHLKALGEGCSFAALASESPRQDERVQSAFAEAIREIIALIEGEMGDETKALRTLSTMVGAIVLARSVGDDLLASKILRSARDS</sequence>
<dbReference type="InterPro" id="IPR001647">
    <property type="entry name" value="HTH_TetR"/>
</dbReference>
<dbReference type="Proteomes" id="UP000637980">
    <property type="component" value="Unassembled WGS sequence"/>
</dbReference>
<evidence type="ECO:0000313" key="7">
    <source>
        <dbReference type="Proteomes" id="UP000637980"/>
    </source>
</evidence>
<dbReference type="PRINTS" id="PR00455">
    <property type="entry name" value="HTHTETR"/>
</dbReference>
<organism evidence="6 7">
    <name type="scientific">Pseudovibrio japonicus</name>
    <dbReference type="NCBI Taxonomy" id="366534"/>
    <lineage>
        <taxon>Bacteria</taxon>
        <taxon>Pseudomonadati</taxon>
        <taxon>Pseudomonadota</taxon>
        <taxon>Alphaproteobacteria</taxon>
        <taxon>Hyphomicrobiales</taxon>
        <taxon>Stappiaceae</taxon>
        <taxon>Pseudovibrio</taxon>
    </lineage>
</organism>
<name>A0ABQ3E7U2_9HYPH</name>
<dbReference type="InterPro" id="IPR036271">
    <property type="entry name" value="Tet_transcr_reg_TetR-rel_C_sf"/>
</dbReference>
<evidence type="ECO:0000313" key="6">
    <source>
        <dbReference type="EMBL" id="GHB26289.1"/>
    </source>
</evidence>
<reference evidence="7" key="1">
    <citation type="journal article" date="2019" name="Int. J. Syst. Evol. Microbiol.">
        <title>The Global Catalogue of Microorganisms (GCM) 10K type strain sequencing project: providing services to taxonomists for standard genome sequencing and annotation.</title>
        <authorList>
            <consortium name="The Broad Institute Genomics Platform"/>
            <consortium name="The Broad Institute Genome Sequencing Center for Infectious Disease"/>
            <person name="Wu L."/>
            <person name="Ma J."/>
        </authorList>
    </citation>
    <scope>NUCLEOTIDE SEQUENCE [LARGE SCALE GENOMIC DNA]</scope>
    <source>
        <strain evidence="7">KCTC 12861</strain>
    </source>
</reference>
<evidence type="ECO:0000259" key="5">
    <source>
        <dbReference type="PROSITE" id="PS50977"/>
    </source>
</evidence>
<protein>
    <submittedName>
        <fullName evidence="6">TetR family transcriptional regulator</fullName>
    </submittedName>
</protein>
<dbReference type="PANTHER" id="PTHR47506">
    <property type="entry name" value="TRANSCRIPTIONAL REGULATORY PROTEIN"/>
    <property type="match status" value="1"/>
</dbReference>
<dbReference type="Gene3D" id="1.10.357.10">
    <property type="entry name" value="Tetracycline Repressor, domain 2"/>
    <property type="match status" value="1"/>
</dbReference>
<evidence type="ECO:0000256" key="1">
    <source>
        <dbReference type="ARBA" id="ARBA00023015"/>
    </source>
</evidence>